<dbReference type="GO" id="GO:0042073">
    <property type="term" value="P:intraciliary transport"/>
    <property type="evidence" value="ECO:0007669"/>
    <property type="project" value="InterPro"/>
</dbReference>
<proteinExistence type="predicted"/>
<dbReference type="Gene3D" id="2.60.120.260">
    <property type="entry name" value="Galactose-binding domain-like"/>
    <property type="match status" value="1"/>
</dbReference>
<evidence type="ECO:0000313" key="1">
    <source>
        <dbReference type="EMBL" id="CAD9708209.1"/>
    </source>
</evidence>
<dbReference type="EMBL" id="HBHJ01029005">
    <property type="protein sequence ID" value="CAD9708209.1"/>
    <property type="molecule type" value="Transcribed_RNA"/>
</dbReference>
<sequence>MDQELGSRAQVVSATSFDLEHPPSSILDGEEGTFWVSTGSFPQEFIIKLSEDSDVESVVTYTTNVRSMAVDVCEESKIVQWRNGTSLDMEEGEGAVQVNTIVLNKRGVQLLRFKISSGWTDYVTVHRVSINGRAR</sequence>
<dbReference type="PANTHER" id="PTHR33906:SF1">
    <property type="entry name" value="INTRAFLAGELLAR TRANSPORT PROTEIN 25 HOMOLOG"/>
    <property type="match status" value="1"/>
</dbReference>
<dbReference type="SUPFAM" id="SSF49785">
    <property type="entry name" value="Galactose-binding domain-like"/>
    <property type="match status" value="1"/>
</dbReference>
<dbReference type="InterPro" id="IPR008979">
    <property type="entry name" value="Galactose-bd-like_sf"/>
</dbReference>
<name>A0A7S2SS73_9STRA</name>
<reference evidence="1" key="1">
    <citation type="submission" date="2021-01" db="EMBL/GenBank/DDBJ databases">
        <authorList>
            <person name="Corre E."/>
            <person name="Pelletier E."/>
            <person name="Niang G."/>
            <person name="Scheremetjew M."/>
            <person name="Finn R."/>
            <person name="Kale V."/>
            <person name="Holt S."/>
            <person name="Cochrane G."/>
            <person name="Meng A."/>
            <person name="Brown T."/>
            <person name="Cohen L."/>
        </authorList>
    </citation>
    <scope>NUCLEOTIDE SEQUENCE</scope>
    <source>
        <strain evidence="1">CCMP1243</strain>
    </source>
</reference>
<gene>
    <name evidence="1" type="ORF">RMAR1173_LOCUS19200</name>
</gene>
<dbReference type="GO" id="GO:0005929">
    <property type="term" value="C:cilium"/>
    <property type="evidence" value="ECO:0007669"/>
    <property type="project" value="TreeGrafter"/>
</dbReference>
<evidence type="ECO:0008006" key="2">
    <source>
        <dbReference type="Google" id="ProtNLM"/>
    </source>
</evidence>
<organism evidence="1">
    <name type="scientific">Rhizochromulina marina</name>
    <dbReference type="NCBI Taxonomy" id="1034831"/>
    <lineage>
        <taxon>Eukaryota</taxon>
        <taxon>Sar</taxon>
        <taxon>Stramenopiles</taxon>
        <taxon>Ochrophyta</taxon>
        <taxon>Dictyochophyceae</taxon>
        <taxon>Rhizochromulinales</taxon>
        <taxon>Rhizochromulina</taxon>
    </lineage>
</organism>
<dbReference type="InterPro" id="IPR033558">
    <property type="entry name" value="IFT25"/>
</dbReference>
<dbReference type="GO" id="GO:0030992">
    <property type="term" value="C:intraciliary transport particle B"/>
    <property type="evidence" value="ECO:0007669"/>
    <property type="project" value="InterPro"/>
</dbReference>
<accession>A0A7S2SS73</accession>
<dbReference type="PANTHER" id="PTHR33906">
    <property type="entry name" value="INTRAFLAGELLAR TRANSPORT PROTEIN 25 HOMOLOG"/>
    <property type="match status" value="1"/>
</dbReference>
<protein>
    <recommendedName>
        <fullName evidence="2">F5/8 type C domain-containing protein</fullName>
    </recommendedName>
</protein>
<dbReference type="AlphaFoldDB" id="A0A7S2SS73"/>